<keyword evidence="2" id="KW-1185">Reference proteome</keyword>
<dbReference type="OrthoDB" id="771583at2"/>
<dbReference type="RefSeq" id="WP_084236775.1">
    <property type="nucleotide sequence ID" value="NZ_FWXT01000001.1"/>
</dbReference>
<gene>
    <name evidence="1" type="ORF">SAMN04488524_0431</name>
</gene>
<reference evidence="2" key="1">
    <citation type="submission" date="2017-04" db="EMBL/GenBank/DDBJ databases">
        <authorList>
            <person name="Varghese N."/>
            <person name="Submissions S."/>
        </authorList>
    </citation>
    <scope>NUCLEOTIDE SEQUENCE [LARGE SCALE GENOMIC DNA]</scope>
    <source>
        <strain evidence="2">DSM 12126</strain>
    </source>
</reference>
<protein>
    <submittedName>
        <fullName evidence="1">Uncharacterized protein</fullName>
    </submittedName>
</protein>
<name>A0A1W1Z7F9_9SPHI</name>
<dbReference type="STRING" id="151894.SAMN04488524_0431"/>
<dbReference type="Proteomes" id="UP000192756">
    <property type="component" value="Unassembled WGS sequence"/>
</dbReference>
<proteinExistence type="predicted"/>
<sequence>MENDLSVSIGRFDRANHNTTLSTNEWNRLLWFTAGDELVFVPAGSVFEEDKFAGDGWVLEFNQHFAVDYLERYPDLHNHALVSNTVRGQISMLLTEALRSEMNELAILLNHAQEKGQSKLYLQAYADLIFLNANQLYAKQNGSV</sequence>
<evidence type="ECO:0000313" key="2">
    <source>
        <dbReference type="Proteomes" id="UP000192756"/>
    </source>
</evidence>
<dbReference type="AlphaFoldDB" id="A0A1W1Z7F9"/>
<accession>A0A1W1Z7F9</accession>
<dbReference type="EMBL" id="FWXT01000001">
    <property type="protein sequence ID" value="SMC44242.1"/>
    <property type="molecule type" value="Genomic_DNA"/>
</dbReference>
<organism evidence="1 2">
    <name type="scientific">Pedobacter africanus</name>
    <dbReference type="NCBI Taxonomy" id="151894"/>
    <lineage>
        <taxon>Bacteria</taxon>
        <taxon>Pseudomonadati</taxon>
        <taxon>Bacteroidota</taxon>
        <taxon>Sphingobacteriia</taxon>
        <taxon>Sphingobacteriales</taxon>
        <taxon>Sphingobacteriaceae</taxon>
        <taxon>Pedobacter</taxon>
    </lineage>
</organism>
<evidence type="ECO:0000313" key="1">
    <source>
        <dbReference type="EMBL" id="SMC44242.1"/>
    </source>
</evidence>